<evidence type="ECO:0000256" key="11">
    <source>
        <dbReference type="SAM" id="Phobius"/>
    </source>
</evidence>
<dbReference type="Gene3D" id="1.20.120.1760">
    <property type="match status" value="1"/>
</dbReference>
<evidence type="ECO:0000256" key="1">
    <source>
        <dbReference type="ARBA" id="ARBA00004141"/>
    </source>
</evidence>
<dbReference type="InterPro" id="IPR050324">
    <property type="entry name" value="CDP-alcohol_PTase-I"/>
</dbReference>
<evidence type="ECO:0000256" key="4">
    <source>
        <dbReference type="ARBA" id="ARBA00022692"/>
    </source>
</evidence>
<dbReference type="GO" id="GO:0046474">
    <property type="term" value="P:glycerophospholipid biosynthetic process"/>
    <property type="evidence" value="ECO:0007669"/>
    <property type="project" value="TreeGrafter"/>
</dbReference>
<evidence type="ECO:0000313" key="12">
    <source>
        <dbReference type="EMBL" id="GIQ83205.1"/>
    </source>
</evidence>
<evidence type="ECO:0000256" key="5">
    <source>
        <dbReference type="ARBA" id="ARBA00022989"/>
    </source>
</evidence>
<sequence length="110" mass="12539">MSEVAVSPAPQKVHKKRKQIPNLLSLSRVLFTFLCTLLLYVEQIPYRRTWAFIAYVIASLTDWWDGAVARKYGWTSPFGAYIDSIADKVLQIGIFMDFLLFGILPSGGYF</sequence>
<dbReference type="EMBL" id="BDIP01000961">
    <property type="protein sequence ID" value="GIQ83205.1"/>
    <property type="molecule type" value="Genomic_DNA"/>
</dbReference>
<dbReference type="InterPro" id="IPR000462">
    <property type="entry name" value="CDP-OH_P_trans"/>
</dbReference>
<keyword evidence="9" id="KW-1208">Phospholipid metabolism</keyword>
<evidence type="ECO:0000313" key="13">
    <source>
        <dbReference type="Proteomes" id="UP000265618"/>
    </source>
</evidence>
<evidence type="ECO:0000256" key="6">
    <source>
        <dbReference type="ARBA" id="ARBA00023098"/>
    </source>
</evidence>
<comment type="similarity">
    <text evidence="10">Belongs to the CDP-alcohol phosphatidyltransferase class-I family.</text>
</comment>
<organism evidence="12 13">
    <name type="scientific">Kipferlia bialata</name>
    <dbReference type="NCBI Taxonomy" id="797122"/>
    <lineage>
        <taxon>Eukaryota</taxon>
        <taxon>Metamonada</taxon>
        <taxon>Carpediemonas-like organisms</taxon>
        <taxon>Kipferlia</taxon>
    </lineage>
</organism>
<dbReference type="InterPro" id="IPR048254">
    <property type="entry name" value="CDP_ALCOHOL_P_TRANSF_CS"/>
</dbReference>
<dbReference type="AlphaFoldDB" id="A0A9K3GI81"/>
<gene>
    <name evidence="12" type="ORF">KIPB_004484</name>
</gene>
<accession>A0A9K3GI81</accession>
<dbReference type="PANTHER" id="PTHR14269:SF11">
    <property type="entry name" value="CDP-DIACYLGLYCEROL--GLYCEROL-3-PHOSPHATE 3-PHOSPHATIDYLTRANSFERASE"/>
    <property type="match status" value="1"/>
</dbReference>
<dbReference type="Pfam" id="PF01066">
    <property type="entry name" value="CDP-OH_P_transf"/>
    <property type="match status" value="1"/>
</dbReference>
<keyword evidence="5 11" id="KW-1133">Transmembrane helix</keyword>
<evidence type="ECO:0000256" key="2">
    <source>
        <dbReference type="ARBA" id="ARBA00022516"/>
    </source>
</evidence>
<feature type="transmembrane region" description="Helical" evidence="11">
    <location>
        <begin position="20"/>
        <end position="41"/>
    </location>
</feature>
<evidence type="ECO:0000256" key="3">
    <source>
        <dbReference type="ARBA" id="ARBA00022679"/>
    </source>
</evidence>
<name>A0A9K3GI81_9EUKA</name>
<evidence type="ECO:0000256" key="7">
    <source>
        <dbReference type="ARBA" id="ARBA00023136"/>
    </source>
</evidence>
<dbReference type="PANTHER" id="PTHR14269">
    <property type="entry name" value="CDP-DIACYLGLYCEROL--GLYCEROL-3-PHOSPHATE 3-PHOSPHATIDYLTRANSFERASE-RELATED"/>
    <property type="match status" value="1"/>
</dbReference>
<reference evidence="12 13" key="1">
    <citation type="journal article" date="2018" name="PLoS ONE">
        <title>The draft genome of Kipferlia bialata reveals reductive genome evolution in fornicate parasites.</title>
        <authorList>
            <person name="Tanifuji G."/>
            <person name="Takabayashi S."/>
            <person name="Kume K."/>
            <person name="Takagi M."/>
            <person name="Nakayama T."/>
            <person name="Kamikawa R."/>
            <person name="Inagaki Y."/>
            <person name="Hashimoto T."/>
        </authorList>
    </citation>
    <scope>NUCLEOTIDE SEQUENCE [LARGE SCALE GENOMIC DNA]</scope>
    <source>
        <strain evidence="12">NY0173</strain>
    </source>
</reference>
<proteinExistence type="inferred from homology"/>
<keyword evidence="13" id="KW-1185">Reference proteome</keyword>
<keyword evidence="6" id="KW-0443">Lipid metabolism</keyword>
<keyword evidence="3 10" id="KW-0808">Transferase</keyword>
<keyword evidence="2" id="KW-0444">Lipid biosynthesis</keyword>
<dbReference type="Proteomes" id="UP000265618">
    <property type="component" value="Unassembled WGS sequence"/>
</dbReference>
<dbReference type="OrthoDB" id="10020554at2759"/>
<dbReference type="GO" id="GO:0016020">
    <property type="term" value="C:membrane"/>
    <property type="evidence" value="ECO:0007669"/>
    <property type="project" value="UniProtKB-SubCell"/>
</dbReference>
<dbReference type="PROSITE" id="PS00379">
    <property type="entry name" value="CDP_ALCOHOL_P_TRANSF"/>
    <property type="match status" value="1"/>
</dbReference>
<keyword evidence="4 11" id="KW-0812">Transmembrane</keyword>
<evidence type="ECO:0000256" key="9">
    <source>
        <dbReference type="ARBA" id="ARBA00023264"/>
    </source>
</evidence>
<keyword evidence="8" id="KW-0594">Phospholipid biosynthesis</keyword>
<evidence type="ECO:0000256" key="10">
    <source>
        <dbReference type="RuleBase" id="RU003750"/>
    </source>
</evidence>
<comment type="caution">
    <text evidence="12">The sequence shown here is derived from an EMBL/GenBank/DDBJ whole genome shotgun (WGS) entry which is preliminary data.</text>
</comment>
<comment type="subcellular location">
    <subcellularLocation>
        <location evidence="1">Membrane</location>
        <topology evidence="1">Multi-pass membrane protein</topology>
    </subcellularLocation>
</comment>
<dbReference type="GO" id="GO:0016780">
    <property type="term" value="F:phosphotransferase activity, for other substituted phosphate groups"/>
    <property type="evidence" value="ECO:0007669"/>
    <property type="project" value="InterPro"/>
</dbReference>
<evidence type="ECO:0000256" key="8">
    <source>
        <dbReference type="ARBA" id="ARBA00023209"/>
    </source>
</evidence>
<dbReference type="InterPro" id="IPR043130">
    <property type="entry name" value="CDP-OH_PTrfase_TM_dom"/>
</dbReference>
<protein>
    <submittedName>
        <fullName evidence="12">CDP-alcohol phosphatidyltransferase</fullName>
    </submittedName>
</protein>
<keyword evidence="7 11" id="KW-0472">Membrane</keyword>